<comment type="caution">
    <text evidence="1">The sequence shown here is derived from an EMBL/GenBank/DDBJ whole genome shotgun (WGS) entry which is preliminary data.</text>
</comment>
<dbReference type="Proteomes" id="UP001374599">
    <property type="component" value="Unassembled WGS sequence"/>
</dbReference>
<keyword evidence="2" id="KW-1185">Reference proteome</keyword>
<dbReference type="EMBL" id="BTPU01000032">
    <property type="protein sequence ID" value="GMQ62963.1"/>
    <property type="molecule type" value="Genomic_DNA"/>
</dbReference>
<gene>
    <name evidence="1" type="ORF">AN2V17_21950</name>
</gene>
<organism evidence="1 2">
    <name type="scientific">Vallitalea maricola</name>
    <dbReference type="NCBI Taxonomy" id="3074433"/>
    <lineage>
        <taxon>Bacteria</taxon>
        <taxon>Bacillati</taxon>
        <taxon>Bacillota</taxon>
        <taxon>Clostridia</taxon>
        <taxon>Lachnospirales</taxon>
        <taxon>Vallitaleaceae</taxon>
        <taxon>Vallitalea</taxon>
    </lineage>
</organism>
<evidence type="ECO:0000313" key="1">
    <source>
        <dbReference type="EMBL" id="GMQ62963.1"/>
    </source>
</evidence>
<accession>A0ACB5UK96</accession>
<proteinExistence type="predicted"/>
<protein>
    <submittedName>
        <fullName evidence="1">Uncharacterized protein</fullName>
    </submittedName>
</protein>
<evidence type="ECO:0000313" key="2">
    <source>
        <dbReference type="Proteomes" id="UP001374599"/>
    </source>
</evidence>
<name>A0ACB5UK96_9FIRM</name>
<reference evidence="1" key="1">
    <citation type="submission" date="2023-09" db="EMBL/GenBank/DDBJ databases">
        <title>Vallitalea sediminicola and Vallitalea maricola sp. nov., anaerobic bacteria isolated from marine sediment.</title>
        <authorList>
            <person name="Hirano S."/>
            <person name="Maeda A."/>
            <person name="Terahara T."/>
            <person name="Mori K."/>
            <person name="Hamada M."/>
            <person name="Matsumoto R."/>
            <person name="Kobayashi T."/>
        </authorList>
    </citation>
    <scope>NUCLEOTIDE SEQUENCE</scope>
    <source>
        <strain evidence="1">AN17-2</strain>
    </source>
</reference>
<sequence length="221" mass="25785">MIINNFLIKDMPIVLTELTIPQSYYHLIDNAVNYCNKLDELGYKYTHQLLDIQSNHNKMEELCQKTSIPLTYLQSLIKLLAFNQYKPFPIKKIESLSKEEIDKFLNKGYKKTDQILLIGKTKEDRKKLAEEVGVSVDCVTKLIKMADLMRLPGVKYIRANLYYAAGFDYVQKFIGLDLDKTREYLKAFVKDTQIAKMAPLKKELATHIMWSKIYPIQAEFE</sequence>